<dbReference type="AlphaFoldDB" id="A0A521FI26"/>
<keyword evidence="2" id="KW-1185">Reference proteome</keyword>
<evidence type="ECO:0000313" key="1">
    <source>
        <dbReference type="EMBL" id="SMO95862.1"/>
    </source>
</evidence>
<proteinExistence type="predicted"/>
<dbReference type="Proteomes" id="UP000316916">
    <property type="component" value="Unassembled WGS sequence"/>
</dbReference>
<name>A0A521FI26_9FLAO</name>
<protein>
    <submittedName>
        <fullName evidence="1">Uncharacterized protein</fullName>
    </submittedName>
</protein>
<evidence type="ECO:0000313" key="2">
    <source>
        <dbReference type="Proteomes" id="UP000316916"/>
    </source>
</evidence>
<gene>
    <name evidence="1" type="ORF">SAMN06265171_11590</name>
</gene>
<organism evidence="1 2">
    <name type="scientific">Chryseobacterium rhizoplanae</name>
    <dbReference type="NCBI Taxonomy" id="1609531"/>
    <lineage>
        <taxon>Bacteria</taxon>
        <taxon>Pseudomonadati</taxon>
        <taxon>Bacteroidota</taxon>
        <taxon>Flavobacteriia</taxon>
        <taxon>Flavobacteriales</taxon>
        <taxon>Weeksellaceae</taxon>
        <taxon>Chryseobacterium group</taxon>
        <taxon>Chryseobacterium</taxon>
    </lineage>
</organism>
<sequence length="154" mass="17271">MYYIFFGTIFNNNSGNYYIQIDMKKTLLLSTMFLGSLAIAQNTHVVGGDRDAHGCIGSAGYTYSQIKKDCIRTFEQKIKLTEVAPKESSTSIAAVIFSKDMKKAEVFVKDAGERSIILTRAGGRAKAWKKDGYVLVPYKKNGYQLKKDNIVIYQ</sequence>
<accession>A0A521FI26</accession>
<reference evidence="1 2" key="1">
    <citation type="submission" date="2017-05" db="EMBL/GenBank/DDBJ databases">
        <authorList>
            <person name="Varghese N."/>
            <person name="Submissions S."/>
        </authorList>
    </citation>
    <scope>NUCLEOTIDE SEQUENCE [LARGE SCALE GENOMIC DNA]</scope>
    <source>
        <strain evidence="1 2">DSM 29371</strain>
    </source>
</reference>
<dbReference type="EMBL" id="FXTC01000015">
    <property type="protein sequence ID" value="SMO95862.1"/>
    <property type="molecule type" value="Genomic_DNA"/>
</dbReference>